<accession>A0A3E0TN97</accession>
<organism evidence="2 3">
    <name type="scientific">Thalassotalea euphylliae</name>
    <dbReference type="NCBI Taxonomy" id="1655234"/>
    <lineage>
        <taxon>Bacteria</taxon>
        <taxon>Pseudomonadati</taxon>
        <taxon>Pseudomonadota</taxon>
        <taxon>Gammaproteobacteria</taxon>
        <taxon>Alteromonadales</taxon>
        <taxon>Colwelliaceae</taxon>
        <taxon>Thalassotalea</taxon>
    </lineage>
</organism>
<comment type="caution">
    <text evidence="2">The sequence shown here is derived from an EMBL/GenBank/DDBJ whole genome shotgun (WGS) entry which is preliminary data.</text>
</comment>
<evidence type="ECO:0000256" key="1">
    <source>
        <dbReference type="SAM" id="SignalP"/>
    </source>
</evidence>
<name>A0A3E0TN97_9GAMM</name>
<proteinExistence type="predicted"/>
<evidence type="ECO:0008006" key="4">
    <source>
        <dbReference type="Google" id="ProtNLM"/>
    </source>
</evidence>
<dbReference type="RefSeq" id="WP_116006856.1">
    <property type="nucleotide sequence ID" value="NZ_QUOU01000001.1"/>
</dbReference>
<evidence type="ECO:0000313" key="2">
    <source>
        <dbReference type="EMBL" id="REL25730.1"/>
    </source>
</evidence>
<dbReference type="Proteomes" id="UP000256478">
    <property type="component" value="Unassembled WGS sequence"/>
</dbReference>
<feature type="signal peptide" evidence="1">
    <location>
        <begin position="1"/>
        <end position="24"/>
    </location>
</feature>
<dbReference type="NCBIfam" id="NF038118">
    <property type="entry name" value="PEP_CTERM_CCXG"/>
    <property type="match status" value="1"/>
</dbReference>
<evidence type="ECO:0000313" key="3">
    <source>
        <dbReference type="Proteomes" id="UP000256478"/>
    </source>
</evidence>
<reference evidence="2 3" key="1">
    <citation type="submission" date="2018-08" db="EMBL/GenBank/DDBJ databases">
        <title>Thalassotalea euphylliae genome.</title>
        <authorList>
            <person name="Summers S."/>
            <person name="Rice S.A."/>
            <person name="Freckelton M.L."/>
            <person name="Nedved B.T."/>
            <person name="Hadfield M.G."/>
        </authorList>
    </citation>
    <scope>NUCLEOTIDE SEQUENCE [LARGE SCALE GENOMIC DNA]</scope>
    <source>
        <strain evidence="2 3">H1</strain>
    </source>
</reference>
<feature type="chain" id="PRO_5017588505" description="PEP-CTERM sorting domain-containing protein" evidence="1">
    <location>
        <begin position="25"/>
        <end position="211"/>
    </location>
</feature>
<dbReference type="OrthoDB" id="6388934at2"/>
<sequence>MKTSLSGMLMIVALCCIVPLKANAALITYKTQGFSGNFSNADLKTQWSSLSGVVNSQTLSDFEQVWAGNQTFSYLSVEFSLVTDRVWTLEAGLDAGLGAQVYLDGHAIYKDSSNLWWAYNWSHGDIIKLDNLNLNQGGHQLEVFWLENCCNGFNSVRFTDQRSGVTSSLSLNALQTFEVPNPSSILLLGLALVGMFSANVSAKNTSSKVSA</sequence>
<dbReference type="AlphaFoldDB" id="A0A3E0TN97"/>
<gene>
    <name evidence="2" type="ORF">DXX93_03620</name>
</gene>
<keyword evidence="1" id="KW-0732">Signal</keyword>
<dbReference type="EMBL" id="QUOU01000001">
    <property type="protein sequence ID" value="REL25730.1"/>
    <property type="molecule type" value="Genomic_DNA"/>
</dbReference>
<protein>
    <recommendedName>
        <fullName evidence="4">PEP-CTERM sorting domain-containing protein</fullName>
    </recommendedName>
</protein>